<proteinExistence type="predicted"/>
<evidence type="ECO:0000256" key="1">
    <source>
        <dbReference type="SAM" id="Phobius"/>
    </source>
</evidence>
<accession>A0A8S5RPV9</accession>
<protein>
    <submittedName>
        <fullName evidence="2">Uncharacterized protein</fullName>
    </submittedName>
</protein>
<evidence type="ECO:0000313" key="2">
    <source>
        <dbReference type="EMBL" id="DAE33052.1"/>
    </source>
</evidence>
<dbReference type="EMBL" id="BK059132">
    <property type="protein sequence ID" value="DAE33052.1"/>
    <property type="molecule type" value="Genomic_DNA"/>
</dbReference>
<keyword evidence="1" id="KW-1133">Transmembrane helix</keyword>
<reference evidence="2" key="1">
    <citation type="journal article" date="2021" name="Proc. Natl. Acad. Sci. U.S.A.">
        <title>A Catalog of Tens of Thousands of Viruses from Human Metagenomes Reveals Hidden Associations with Chronic Diseases.</title>
        <authorList>
            <person name="Tisza M.J."/>
            <person name="Buck C.B."/>
        </authorList>
    </citation>
    <scope>NUCLEOTIDE SEQUENCE</scope>
    <source>
        <strain evidence="2">Ctrcb4</strain>
    </source>
</reference>
<keyword evidence="1" id="KW-0812">Transmembrane</keyword>
<feature type="transmembrane region" description="Helical" evidence="1">
    <location>
        <begin position="6"/>
        <end position="26"/>
    </location>
</feature>
<keyword evidence="1" id="KW-0472">Membrane</keyword>
<sequence>MDTKDTVIYLNLKFCYMTALALQAFLEEKDPILVSRVTNSQAFKELREKRNVPKFEENEYHFQSSVSSTQNLGCGVSRALENFFEYGVYRC</sequence>
<organism evidence="2">
    <name type="scientific">virus sp. ctrcb4</name>
    <dbReference type="NCBI Taxonomy" id="2825824"/>
    <lineage>
        <taxon>Viruses</taxon>
    </lineage>
</organism>
<name>A0A8S5RPV9_9VIRU</name>